<reference evidence="1 2" key="1">
    <citation type="journal article" date="2022" name="Hortic Res">
        <title>A haplotype resolved chromosomal level avocado genome allows analysis of novel avocado genes.</title>
        <authorList>
            <person name="Nath O."/>
            <person name="Fletcher S.J."/>
            <person name="Hayward A."/>
            <person name="Shaw L.M."/>
            <person name="Masouleh A.K."/>
            <person name="Furtado A."/>
            <person name="Henry R.J."/>
            <person name="Mitter N."/>
        </authorList>
    </citation>
    <scope>NUCLEOTIDE SEQUENCE [LARGE SCALE GENOMIC DNA]</scope>
    <source>
        <strain evidence="2">cv. Hass</strain>
    </source>
</reference>
<comment type="caution">
    <text evidence="1">The sequence shown here is derived from an EMBL/GenBank/DDBJ whole genome shotgun (WGS) entry which is preliminary data.</text>
</comment>
<dbReference type="EMBL" id="CM056812">
    <property type="protein sequence ID" value="KAJ8618165.1"/>
    <property type="molecule type" value="Genomic_DNA"/>
</dbReference>
<proteinExistence type="predicted"/>
<dbReference type="Proteomes" id="UP001234297">
    <property type="component" value="Chromosome 4"/>
</dbReference>
<protein>
    <submittedName>
        <fullName evidence="1">Uncharacterized protein</fullName>
    </submittedName>
</protein>
<keyword evidence="2" id="KW-1185">Reference proteome</keyword>
<evidence type="ECO:0000313" key="2">
    <source>
        <dbReference type="Proteomes" id="UP001234297"/>
    </source>
</evidence>
<sequence length="180" mass="19712">MERKKLLLQPWSPRQEVSSWSTVTPVWICLKGIPYHCWSNDILLSIAGSIGKPLCLDEITASQKMLSFARVLVNLDVAKPNLTSVMVDLEGDGVVEVEVLYENIPCPNCLSAGHLSSKCPFSSKPPLLKTPATVVLEDAAILGEKKEMNSLTIDPQASDPSYSAPISLIPRHPLPQRILL</sequence>
<organism evidence="1 2">
    <name type="scientific">Persea americana</name>
    <name type="common">Avocado</name>
    <dbReference type="NCBI Taxonomy" id="3435"/>
    <lineage>
        <taxon>Eukaryota</taxon>
        <taxon>Viridiplantae</taxon>
        <taxon>Streptophyta</taxon>
        <taxon>Embryophyta</taxon>
        <taxon>Tracheophyta</taxon>
        <taxon>Spermatophyta</taxon>
        <taxon>Magnoliopsida</taxon>
        <taxon>Magnoliidae</taxon>
        <taxon>Laurales</taxon>
        <taxon>Lauraceae</taxon>
        <taxon>Persea</taxon>
    </lineage>
</organism>
<gene>
    <name evidence="1" type="ORF">MRB53_014351</name>
</gene>
<name>A0ACC2KAM3_PERAE</name>
<evidence type="ECO:0000313" key="1">
    <source>
        <dbReference type="EMBL" id="KAJ8618165.1"/>
    </source>
</evidence>
<accession>A0ACC2KAM3</accession>